<dbReference type="EMBL" id="JBFNQN010000010">
    <property type="protein sequence ID" value="MEW9266054.1"/>
    <property type="molecule type" value="Genomic_DNA"/>
</dbReference>
<sequence length="441" mass="47427">MNRYSPLDVGGPSPLDMVRAVPRILRAPHLFLTEVTARHGAAAAIPLPRTPVLVLADPAGVRRVLVENARAYGKATIQYNALATVTGPGLLAGDGQRWRTHRRVVQPAFHHAGLREVAAHAVHAGRRLAAEADALAPGQPLEVLDATSRAGLEVVGHTLAAADLSNDAPLLVEAVGRALELVVRRAASPVPGTWPTPSRARLAREVAAIDDVCARILADRARRPLDDPRDLVGLMLAAGMDDRQVRDELVTFVVAGHETVASSLTWTLDLLSRNPSALARVHDEVAALDVAPGWDDVPRLPFLRAAVDEALRLYPPAWVITRQALADDVVAGVDVPAGTLVIVCTWALHRDPALWDDPTAFRPDRFAEPARRDHYVPFGAGPRLCIGRDLALVEEVLVLAELLRTHTVRPAGPPRPVDALVTLRPRGGLPLHVERLPGSRP</sequence>
<evidence type="ECO:0000256" key="5">
    <source>
        <dbReference type="ARBA" id="ARBA00023004"/>
    </source>
</evidence>
<evidence type="ECO:0000313" key="9">
    <source>
        <dbReference type="Proteomes" id="UP001555826"/>
    </source>
</evidence>
<protein>
    <submittedName>
        <fullName evidence="8">Cytochrome P450</fullName>
    </submittedName>
</protein>
<dbReference type="PRINTS" id="PR00385">
    <property type="entry name" value="P450"/>
</dbReference>
<dbReference type="RefSeq" id="WP_367639356.1">
    <property type="nucleotide sequence ID" value="NZ_JBFNQN010000010.1"/>
</dbReference>
<dbReference type="Gene3D" id="1.10.630.10">
    <property type="entry name" value="Cytochrome P450"/>
    <property type="match status" value="1"/>
</dbReference>
<evidence type="ECO:0000256" key="4">
    <source>
        <dbReference type="ARBA" id="ARBA00023002"/>
    </source>
</evidence>
<evidence type="ECO:0000256" key="2">
    <source>
        <dbReference type="ARBA" id="ARBA00022617"/>
    </source>
</evidence>
<evidence type="ECO:0000313" key="8">
    <source>
        <dbReference type="EMBL" id="MEW9266054.1"/>
    </source>
</evidence>
<dbReference type="InterPro" id="IPR001128">
    <property type="entry name" value="Cyt_P450"/>
</dbReference>
<keyword evidence="3 7" id="KW-0479">Metal-binding</keyword>
<accession>A0ABV3P8T5</accession>
<dbReference type="Proteomes" id="UP001555826">
    <property type="component" value="Unassembled WGS sequence"/>
</dbReference>
<name>A0ABV3P8T5_9ACTN</name>
<keyword evidence="6 7" id="KW-0503">Monooxygenase</keyword>
<dbReference type="PANTHER" id="PTHR24291:SF50">
    <property type="entry name" value="BIFUNCTIONAL ALBAFLAVENONE MONOOXYGENASE_TERPENE SYNTHASE"/>
    <property type="match status" value="1"/>
</dbReference>
<dbReference type="InterPro" id="IPR017972">
    <property type="entry name" value="Cyt_P450_CS"/>
</dbReference>
<evidence type="ECO:0000256" key="1">
    <source>
        <dbReference type="ARBA" id="ARBA00010617"/>
    </source>
</evidence>
<comment type="caution">
    <text evidence="8">The sequence shown here is derived from an EMBL/GenBank/DDBJ whole genome shotgun (WGS) entry which is preliminary data.</text>
</comment>
<dbReference type="SUPFAM" id="SSF48264">
    <property type="entry name" value="Cytochrome P450"/>
    <property type="match status" value="1"/>
</dbReference>
<dbReference type="Pfam" id="PF00067">
    <property type="entry name" value="p450"/>
    <property type="match status" value="1"/>
</dbReference>
<comment type="similarity">
    <text evidence="1 7">Belongs to the cytochrome P450 family.</text>
</comment>
<proteinExistence type="inferred from homology"/>
<evidence type="ECO:0000256" key="7">
    <source>
        <dbReference type="RuleBase" id="RU000461"/>
    </source>
</evidence>
<keyword evidence="9" id="KW-1185">Reference proteome</keyword>
<dbReference type="InterPro" id="IPR036396">
    <property type="entry name" value="Cyt_P450_sf"/>
</dbReference>
<reference evidence="8 9" key="1">
    <citation type="submission" date="2024-07" db="EMBL/GenBank/DDBJ databases">
        <authorList>
            <person name="Thanompreechachai J."/>
            <person name="Duangmal K."/>
        </authorList>
    </citation>
    <scope>NUCLEOTIDE SEQUENCE [LARGE SCALE GENOMIC DNA]</scope>
    <source>
        <strain evidence="8 9">KCTC 19886</strain>
    </source>
</reference>
<evidence type="ECO:0000256" key="6">
    <source>
        <dbReference type="ARBA" id="ARBA00023033"/>
    </source>
</evidence>
<keyword evidence="5 7" id="KW-0408">Iron</keyword>
<dbReference type="InterPro" id="IPR002401">
    <property type="entry name" value="Cyt_P450_E_grp-I"/>
</dbReference>
<dbReference type="InterPro" id="IPR050196">
    <property type="entry name" value="Cytochrome_P450_Monoox"/>
</dbReference>
<keyword evidence="2 7" id="KW-0349">Heme</keyword>
<dbReference type="PANTHER" id="PTHR24291">
    <property type="entry name" value="CYTOCHROME P450 FAMILY 4"/>
    <property type="match status" value="1"/>
</dbReference>
<dbReference type="PRINTS" id="PR00463">
    <property type="entry name" value="EP450I"/>
</dbReference>
<keyword evidence="4 7" id="KW-0560">Oxidoreductase</keyword>
<dbReference type="PROSITE" id="PS00086">
    <property type="entry name" value="CYTOCHROME_P450"/>
    <property type="match status" value="1"/>
</dbReference>
<gene>
    <name evidence="8" type="ORF">AB1207_14980</name>
</gene>
<organism evidence="8 9">
    <name type="scientific">Kineococcus endophyticus</name>
    <dbReference type="NCBI Taxonomy" id="1181883"/>
    <lineage>
        <taxon>Bacteria</taxon>
        <taxon>Bacillati</taxon>
        <taxon>Actinomycetota</taxon>
        <taxon>Actinomycetes</taxon>
        <taxon>Kineosporiales</taxon>
        <taxon>Kineosporiaceae</taxon>
        <taxon>Kineococcus</taxon>
    </lineage>
</organism>
<evidence type="ECO:0000256" key="3">
    <source>
        <dbReference type="ARBA" id="ARBA00022723"/>
    </source>
</evidence>